<evidence type="ECO:0000313" key="1">
    <source>
        <dbReference type="EMBL" id="MDA0138878.1"/>
    </source>
</evidence>
<proteinExistence type="predicted"/>
<gene>
    <name evidence="1" type="ORF">OJ962_15350</name>
</gene>
<dbReference type="SUPFAM" id="SSF117396">
    <property type="entry name" value="TM1631-like"/>
    <property type="match status" value="1"/>
</dbReference>
<accession>A0ABT4RJZ7</accession>
<dbReference type="Gene3D" id="3.20.20.410">
    <property type="entry name" value="Protein of unknown function UPF0759"/>
    <property type="match status" value="1"/>
</dbReference>
<dbReference type="PANTHER" id="PTHR30348:SF4">
    <property type="entry name" value="DUF72 DOMAIN-CONTAINING PROTEIN"/>
    <property type="match status" value="1"/>
</dbReference>
<reference evidence="1" key="1">
    <citation type="submission" date="2022-10" db="EMBL/GenBank/DDBJ databases">
        <title>The WGS of Solirubrobacter sp. CPCC 204708.</title>
        <authorList>
            <person name="Jiang Z."/>
        </authorList>
    </citation>
    <scope>NUCLEOTIDE SEQUENCE</scope>
    <source>
        <strain evidence="1">CPCC 204708</strain>
    </source>
</reference>
<comment type="caution">
    <text evidence="1">The sequence shown here is derived from an EMBL/GenBank/DDBJ whole genome shotgun (WGS) entry which is preliminary data.</text>
</comment>
<dbReference type="InterPro" id="IPR002763">
    <property type="entry name" value="DUF72"/>
</dbReference>
<dbReference type="EMBL" id="JAPCID010000019">
    <property type="protein sequence ID" value="MDA0138878.1"/>
    <property type="molecule type" value="Genomic_DNA"/>
</dbReference>
<dbReference type="Pfam" id="PF01904">
    <property type="entry name" value="DUF72"/>
    <property type="match status" value="1"/>
</dbReference>
<dbReference type="Proteomes" id="UP001147700">
    <property type="component" value="Unassembled WGS sequence"/>
</dbReference>
<name>A0ABT4RJZ7_9ACTN</name>
<dbReference type="InterPro" id="IPR036520">
    <property type="entry name" value="UPF0759_sf"/>
</dbReference>
<protein>
    <submittedName>
        <fullName evidence="1">DUF72 domain-containing protein</fullName>
    </submittedName>
</protein>
<dbReference type="PANTHER" id="PTHR30348">
    <property type="entry name" value="UNCHARACTERIZED PROTEIN YECE"/>
    <property type="match status" value="1"/>
</dbReference>
<dbReference type="RefSeq" id="WP_270006448.1">
    <property type="nucleotide sequence ID" value="NZ_JAPCID010000019.1"/>
</dbReference>
<evidence type="ECO:0000313" key="2">
    <source>
        <dbReference type="Proteomes" id="UP001147700"/>
    </source>
</evidence>
<sequence>MAFADYVREFPVVEVQQTFYEPPADATMLRWRHRAPPSFEFTLKAWQLITHEASSPTYRRLRRTLSSDERSQCGSFRTTPVVLDAWNRTLECTRLLRATAVLFQCPRSFRPTADNADRMRQFFAAVDRPAGVRLLWEPRGPWPAELVLDLCRELDLVHVVDPFVDSTVTPEQTYLRLHGLTGARHVYTDDELASIAAALPATGTAYVMFNNLPRIADARRFATALRGE</sequence>
<organism evidence="1 2">
    <name type="scientific">Solirubrobacter deserti</name>
    <dbReference type="NCBI Taxonomy" id="2282478"/>
    <lineage>
        <taxon>Bacteria</taxon>
        <taxon>Bacillati</taxon>
        <taxon>Actinomycetota</taxon>
        <taxon>Thermoleophilia</taxon>
        <taxon>Solirubrobacterales</taxon>
        <taxon>Solirubrobacteraceae</taxon>
        <taxon>Solirubrobacter</taxon>
    </lineage>
</organism>
<keyword evidence="2" id="KW-1185">Reference proteome</keyword>